<reference evidence="4 5" key="1">
    <citation type="submission" date="2024-02" db="EMBL/GenBank/DDBJ databases">
        <authorList>
            <person name="Saticioglu I.B."/>
        </authorList>
    </citation>
    <scope>NUCLEOTIDE SEQUENCE [LARGE SCALE GENOMIC DNA]</scope>
    <source>
        <strain evidence="4 5">Mu-80</strain>
    </source>
</reference>
<feature type="region of interest" description="Disordered" evidence="2">
    <location>
        <begin position="241"/>
        <end position="267"/>
    </location>
</feature>
<keyword evidence="3" id="KW-0812">Transmembrane</keyword>
<feature type="compositionally biased region" description="Basic and acidic residues" evidence="2">
    <location>
        <begin position="256"/>
        <end position="267"/>
    </location>
</feature>
<keyword evidence="5" id="KW-1185">Reference proteome</keyword>
<comment type="caution">
    <text evidence="4">The sequence shown here is derived from an EMBL/GenBank/DDBJ whole genome shotgun (WGS) entry which is preliminary data.</text>
</comment>
<dbReference type="EMBL" id="JBBDGM010000002">
    <property type="protein sequence ID" value="MEJ1087104.1"/>
    <property type="molecule type" value="Genomic_DNA"/>
</dbReference>
<protein>
    <recommendedName>
        <fullName evidence="6">Secreted protein</fullName>
    </recommendedName>
</protein>
<name>A0ABU8L703_9MICO</name>
<organism evidence="4 5">
    <name type="scientific">Microbacterium bandirmense</name>
    <dbReference type="NCBI Taxonomy" id="3122050"/>
    <lineage>
        <taxon>Bacteria</taxon>
        <taxon>Bacillati</taxon>
        <taxon>Actinomycetota</taxon>
        <taxon>Actinomycetes</taxon>
        <taxon>Micrococcales</taxon>
        <taxon>Microbacteriaceae</taxon>
        <taxon>Microbacterium</taxon>
    </lineage>
</organism>
<evidence type="ECO:0008006" key="6">
    <source>
        <dbReference type="Google" id="ProtNLM"/>
    </source>
</evidence>
<sequence>MDPFWAMAAELWWIAPAVVAGGGAVAFGATRRRDVVSGRRLGYDAARLELRRAQQDAKVAADNARIARAESTRVNAERAAARTDAGAVAAARRALREAQLASKAATARVRAARARLSAERTALSRGGEPPLNRLRARHDAVLGRWMQYETDADKLLAFPAMTDARVPATADFLAALQTARELRPGEQGARVTASDYGAYRDAVERLERAFDIAERSVRGAPRQTEVPEALRDAARTLMERTTDVLGRASDALGSWGRDRDEPPRDGR</sequence>
<evidence type="ECO:0000256" key="1">
    <source>
        <dbReference type="SAM" id="Coils"/>
    </source>
</evidence>
<keyword evidence="3" id="KW-0472">Membrane</keyword>
<keyword evidence="3" id="KW-1133">Transmembrane helix</keyword>
<accession>A0ABU8L703</accession>
<keyword evidence="1" id="KW-0175">Coiled coil</keyword>
<gene>
    <name evidence="4" type="ORF">WDU99_02100</name>
</gene>
<evidence type="ECO:0000256" key="3">
    <source>
        <dbReference type="SAM" id="Phobius"/>
    </source>
</evidence>
<feature type="transmembrane region" description="Helical" evidence="3">
    <location>
        <begin position="12"/>
        <end position="30"/>
    </location>
</feature>
<evidence type="ECO:0000256" key="2">
    <source>
        <dbReference type="SAM" id="MobiDB-lite"/>
    </source>
</evidence>
<feature type="coiled-coil region" evidence="1">
    <location>
        <begin position="43"/>
        <end position="70"/>
    </location>
</feature>
<proteinExistence type="predicted"/>
<dbReference type="Proteomes" id="UP001371224">
    <property type="component" value="Unassembled WGS sequence"/>
</dbReference>
<evidence type="ECO:0000313" key="4">
    <source>
        <dbReference type="EMBL" id="MEJ1087104.1"/>
    </source>
</evidence>
<dbReference type="RefSeq" id="WP_337330787.1">
    <property type="nucleotide sequence ID" value="NZ_JBBDGM010000002.1"/>
</dbReference>
<evidence type="ECO:0000313" key="5">
    <source>
        <dbReference type="Proteomes" id="UP001371224"/>
    </source>
</evidence>